<organism evidence="6 9">
    <name type="scientific">Enterocloster aldenensis</name>
    <dbReference type="NCBI Taxonomy" id="358742"/>
    <lineage>
        <taxon>Bacteria</taxon>
        <taxon>Bacillati</taxon>
        <taxon>Bacillota</taxon>
        <taxon>Clostridia</taxon>
        <taxon>Lachnospirales</taxon>
        <taxon>Lachnospiraceae</taxon>
        <taxon>Enterocloster</taxon>
    </lineage>
</organism>
<keyword evidence="4" id="KW-0326">Glycosidase</keyword>
<evidence type="ECO:0000256" key="1">
    <source>
        <dbReference type="ARBA" id="ARBA00009902"/>
    </source>
</evidence>
<gene>
    <name evidence="7" type="ORF">G5B36_18275</name>
    <name evidence="6" type="ORF">L0N08_15950</name>
</gene>
<dbReference type="SMART" id="SM00640">
    <property type="entry name" value="Glyco_32"/>
    <property type="match status" value="1"/>
</dbReference>
<evidence type="ECO:0000313" key="9">
    <source>
        <dbReference type="Proteomes" id="UP001299608"/>
    </source>
</evidence>
<name>A0AAW5BSU4_9FIRM</name>
<dbReference type="GO" id="GO:0004564">
    <property type="term" value="F:beta-fructofuranosidase activity"/>
    <property type="evidence" value="ECO:0007669"/>
    <property type="project" value="UniProtKB-EC"/>
</dbReference>
<sequence>MDKLFFKPDHAWVGDLIPYYENGTYYAYYLHDPRITPGEFAEQTTWHLATTKDCRKFRYQGEAIARGGDDRPNKNIYTGSVIKKGENEYYAFYTAYNADIRIHGKSVQSVMRASSTDLIHWETDEDFLFVADDCMYESFDWRDPFVFKNEEEGNYWMLLAARKKGGGAHRGGCTALCKSRDLVNWTCEEPFYAPEMYVTMECPEVFRMGSWWYLVFSTFSDRFTTHYRMAKTLDGPWEIPKDDVFDTRADYAIKTASDGQRRFAFGWIASKAGNSDYGPWEWGGTMVAHEIVQEEDGTLRVKPTEAMKDFYDQVWPVKDLCYYHCTAKEEAGETTIQSETLGAVLFPVPEQGFELELTMIPGKSAEAGVALHTDTGMENGYFLKMDLSGHTAAWDMWPRSVQGAYQWQIKGDVPCQVETSRKLPASDTYHIRIFREDDLCVLYINDCMAMSTRMYDHKGGYGGIYTVGGTASVSGYQIKVKSI</sequence>
<protein>
    <recommendedName>
        <fullName evidence="2">beta-fructofuranosidase</fullName>
        <ecNumber evidence="2">3.2.1.26</ecNumber>
    </recommendedName>
</protein>
<dbReference type="CDD" id="cd08995">
    <property type="entry name" value="GH32_EcAec43-like"/>
    <property type="match status" value="1"/>
</dbReference>
<dbReference type="Pfam" id="PF00251">
    <property type="entry name" value="Glyco_hydro_32N"/>
    <property type="match status" value="1"/>
</dbReference>
<comment type="similarity">
    <text evidence="1">Belongs to the glycosyl hydrolase 32 family.</text>
</comment>
<dbReference type="InterPro" id="IPR023296">
    <property type="entry name" value="Glyco_hydro_beta-prop_sf"/>
</dbReference>
<evidence type="ECO:0000259" key="5">
    <source>
        <dbReference type="Pfam" id="PF00251"/>
    </source>
</evidence>
<dbReference type="PANTHER" id="PTHR43101">
    <property type="entry name" value="BETA-FRUCTOSIDASE"/>
    <property type="match status" value="1"/>
</dbReference>
<reference evidence="6" key="3">
    <citation type="submission" date="2022-01" db="EMBL/GenBank/DDBJ databases">
        <title>Collection of gut derived symbiotic bacterial strains cultured from healthy donors.</title>
        <authorList>
            <person name="Lin H."/>
            <person name="Kohout C."/>
            <person name="Waligurski E."/>
            <person name="Pamer E.G."/>
        </authorList>
    </citation>
    <scope>NUCLEOTIDE SEQUENCE</scope>
    <source>
        <strain evidence="6">DFI.6.55</strain>
    </source>
</reference>
<dbReference type="EMBL" id="JAKNGE010000019">
    <property type="protein sequence ID" value="MCG4746917.1"/>
    <property type="molecule type" value="Genomic_DNA"/>
</dbReference>
<evidence type="ECO:0000256" key="4">
    <source>
        <dbReference type="ARBA" id="ARBA00023295"/>
    </source>
</evidence>
<dbReference type="InterPro" id="IPR051214">
    <property type="entry name" value="GH32_Enzymes"/>
</dbReference>
<dbReference type="EMBL" id="JAAITT010000028">
    <property type="protein sequence ID" value="NSJ50636.1"/>
    <property type="molecule type" value="Genomic_DNA"/>
</dbReference>
<dbReference type="PANTHER" id="PTHR43101:SF1">
    <property type="entry name" value="BETA-FRUCTOSIDASE"/>
    <property type="match status" value="1"/>
</dbReference>
<dbReference type="InterPro" id="IPR013148">
    <property type="entry name" value="Glyco_hydro_32_N"/>
</dbReference>
<dbReference type="Gene3D" id="2.115.10.20">
    <property type="entry name" value="Glycosyl hydrolase domain, family 43"/>
    <property type="match status" value="1"/>
</dbReference>
<evidence type="ECO:0000313" key="8">
    <source>
        <dbReference type="Proteomes" id="UP000669239"/>
    </source>
</evidence>
<dbReference type="Proteomes" id="UP000669239">
    <property type="component" value="Unassembled WGS sequence"/>
</dbReference>
<dbReference type="InterPro" id="IPR001362">
    <property type="entry name" value="Glyco_hydro_32"/>
</dbReference>
<dbReference type="RefSeq" id="WP_165642615.1">
    <property type="nucleotide sequence ID" value="NZ_JAAITT010000028.1"/>
</dbReference>
<proteinExistence type="inferred from homology"/>
<feature type="domain" description="Glycosyl hydrolase family 32 N-terminal" evidence="5">
    <location>
        <begin position="6"/>
        <end position="299"/>
    </location>
</feature>
<evidence type="ECO:0000256" key="2">
    <source>
        <dbReference type="ARBA" id="ARBA00012758"/>
    </source>
</evidence>
<evidence type="ECO:0000313" key="7">
    <source>
        <dbReference type="EMBL" id="NSJ50636.1"/>
    </source>
</evidence>
<dbReference type="GO" id="GO:0005975">
    <property type="term" value="P:carbohydrate metabolic process"/>
    <property type="evidence" value="ECO:0007669"/>
    <property type="project" value="InterPro"/>
</dbReference>
<comment type="caution">
    <text evidence="6">The sequence shown here is derived from an EMBL/GenBank/DDBJ whole genome shotgun (WGS) entry which is preliminary data.</text>
</comment>
<dbReference type="Proteomes" id="UP001299608">
    <property type="component" value="Unassembled WGS sequence"/>
</dbReference>
<dbReference type="SUPFAM" id="SSF75005">
    <property type="entry name" value="Arabinanase/levansucrase/invertase"/>
    <property type="match status" value="1"/>
</dbReference>
<dbReference type="Gene3D" id="2.60.120.560">
    <property type="entry name" value="Exo-inulinase, domain 1"/>
    <property type="match status" value="1"/>
</dbReference>
<dbReference type="AlphaFoldDB" id="A0AAW5BSU4"/>
<evidence type="ECO:0000256" key="3">
    <source>
        <dbReference type="ARBA" id="ARBA00022801"/>
    </source>
</evidence>
<reference evidence="7 8" key="1">
    <citation type="journal article" date="2020" name="Cell Host Microbe">
        <title>Functional and Genomic Variation between Human-Derived Isolates of Lachnospiraceae Reveals Inter- and Intra-Species Diversity.</title>
        <authorList>
            <person name="Sorbara M.T."/>
            <person name="Littmann E.R."/>
            <person name="Fontana E."/>
            <person name="Moody T.U."/>
            <person name="Kohout C.E."/>
            <person name="Gjonbalaj M."/>
            <person name="Eaton V."/>
            <person name="Seok R."/>
            <person name="Leiner I.M."/>
            <person name="Pamer E.G."/>
        </authorList>
    </citation>
    <scope>NUCLEOTIDE SEQUENCE [LARGE SCALE GENOMIC DNA]</scope>
    <source>
        <strain evidence="7 8">MSK.1.17</strain>
    </source>
</reference>
<reference evidence="7" key="2">
    <citation type="submission" date="2020-02" db="EMBL/GenBank/DDBJ databases">
        <authorList>
            <person name="Littmann E."/>
            <person name="Sorbara M."/>
        </authorList>
    </citation>
    <scope>NUCLEOTIDE SEQUENCE</scope>
    <source>
        <strain evidence="7">MSK.1.17</strain>
    </source>
</reference>
<keyword evidence="8" id="KW-1185">Reference proteome</keyword>
<dbReference type="EC" id="3.2.1.26" evidence="2"/>
<keyword evidence="3" id="KW-0378">Hydrolase</keyword>
<evidence type="ECO:0000313" key="6">
    <source>
        <dbReference type="EMBL" id="MCG4746917.1"/>
    </source>
</evidence>
<accession>A0AAW5BSU4</accession>